<name>A0ACB9K2J3_9ASTR</name>
<evidence type="ECO:0000313" key="1">
    <source>
        <dbReference type="EMBL" id="KAI3826462.1"/>
    </source>
</evidence>
<gene>
    <name evidence="1" type="ORF">L1987_00510</name>
</gene>
<accession>A0ACB9K2J3</accession>
<sequence length="110" mass="11706">MSNKSEGSAAAKSNAAPPPPPSSSGTKRPSTPVKPKEKTAICPVCKRNMYHDKALNGHIRWHTAEEREAAGVGTSRALANAIVVEEQEVTKRAKVPDLNRSPPPENGDQA</sequence>
<proteinExistence type="predicted"/>
<comment type="caution">
    <text evidence="1">The sequence shown here is derived from an EMBL/GenBank/DDBJ whole genome shotgun (WGS) entry which is preliminary data.</text>
</comment>
<organism evidence="1 2">
    <name type="scientific">Smallanthus sonchifolius</name>
    <dbReference type="NCBI Taxonomy" id="185202"/>
    <lineage>
        <taxon>Eukaryota</taxon>
        <taxon>Viridiplantae</taxon>
        <taxon>Streptophyta</taxon>
        <taxon>Embryophyta</taxon>
        <taxon>Tracheophyta</taxon>
        <taxon>Spermatophyta</taxon>
        <taxon>Magnoliopsida</taxon>
        <taxon>eudicotyledons</taxon>
        <taxon>Gunneridae</taxon>
        <taxon>Pentapetalae</taxon>
        <taxon>asterids</taxon>
        <taxon>campanulids</taxon>
        <taxon>Asterales</taxon>
        <taxon>Asteraceae</taxon>
        <taxon>Asteroideae</taxon>
        <taxon>Heliantheae alliance</taxon>
        <taxon>Millerieae</taxon>
        <taxon>Smallanthus</taxon>
    </lineage>
</organism>
<dbReference type="EMBL" id="CM042018">
    <property type="protein sequence ID" value="KAI3826462.1"/>
    <property type="molecule type" value="Genomic_DNA"/>
</dbReference>
<evidence type="ECO:0000313" key="2">
    <source>
        <dbReference type="Proteomes" id="UP001056120"/>
    </source>
</evidence>
<dbReference type="Proteomes" id="UP001056120">
    <property type="component" value="Linkage Group LG01"/>
</dbReference>
<keyword evidence="2" id="KW-1185">Reference proteome</keyword>
<reference evidence="2" key="1">
    <citation type="journal article" date="2022" name="Mol. Ecol. Resour.">
        <title>The genomes of chicory, endive, great burdock and yacon provide insights into Asteraceae palaeo-polyploidization history and plant inulin production.</title>
        <authorList>
            <person name="Fan W."/>
            <person name="Wang S."/>
            <person name="Wang H."/>
            <person name="Wang A."/>
            <person name="Jiang F."/>
            <person name="Liu H."/>
            <person name="Zhao H."/>
            <person name="Xu D."/>
            <person name="Zhang Y."/>
        </authorList>
    </citation>
    <scope>NUCLEOTIDE SEQUENCE [LARGE SCALE GENOMIC DNA]</scope>
    <source>
        <strain evidence="2">cv. Yunnan</strain>
    </source>
</reference>
<protein>
    <submittedName>
        <fullName evidence="1">Uncharacterized protein</fullName>
    </submittedName>
</protein>
<reference evidence="1 2" key="2">
    <citation type="journal article" date="2022" name="Mol. Ecol. Resour.">
        <title>The genomes of chicory, endive, great burdock and yacon provide insights into Asteraceae paleo-polyploidization history and plant inulin production.</title>
        <authorList>
            <person name="Fan W."/>
            <person name="Wang S."/>
            <person name="Wang H."/>
            <person name="Wang A."/>
            <person name="Jiang F."/>
            <person name="Liu H."/>
            <person name="Zhao H."/>
            <person name="Xu D."/>
            <person name="Zhang Y."/>
        </authorList>
    </citation>
    <scope>NUCLEOTIDE SEQUENCE [LARGE SCALE GENOMIC DNA]</scope>
    <source>
        <strain evidence="2">cv. Yunnan</strain>
        <tissue evidence="1">Leaves</tissue>
    </source>
</reference>